<gene>
    <name evidence="1" type="ORF">ERS852580_01997</name>
</gene>
<reference evidence="1 2" key="1">
    <citation type="submission" date="2015-09" db="EMBL/GenBank/DDBJ databases">
        <authorList>
            <consortium name="Pathogen Informatics"/>
        </authorList>
    </citation>
    <scope>NUCLEOTIDE SEQUENCE [LARGE SCALE GENOMIC DNA]</scope>
    <source>
        <strain evidence="1 2">2789STDY5834968</strain>
    </source>
</reference>
<organism evidence="1 2">
    <name type="scientific">Agathobacter rectalis</name>
    <dbReference type="NCBI Taxonomy" id="39491"/>
    <lineage>
        <taxon>Bacteria</taxon>
        <taxon>Bacillati</taxon>
        <taxon>Bacillota</taxon>
        <taxon>Clostridia</taxon>
        <taxon>Lachnospirales</taxon>
        <taxon>Lachnospiraceae</taxon>
        <taxon>Agathobacter</taxon>
    </lineage>
</organism>
<sequence>MDSLTHNVRRANWLNIINQCQERPANVTVRQWLKDNDINEKSYYYWLRKFRKELYDQMQIPAVTENPTEISFFELAAPASEKVASIHESTNSTTTAIIRHGAVTLEISNDISEDVLSLLLGGNPCLRTLLKSLVSYLHVGR</sequence>
<evidence type="ECO:0000313" key="2">
    <source>
        <dbReference type="Proteomes" id="UP000095673"/>
    </source>
</evidence>
<accession>A0A173U7G3</accession>
<dbReference type="Proteomes" id="UP000095673">
    <property type="component" value="Unassembled WGS sequence"/>
</dbReference>
<proteinExistence type="predicted"/>
<evidence type="ECO:0008006" key="3">
    <source>
        <dbReference type="Google" id="ProtNLM"/>
    </source>
</evidence>
<dbReference type="AlphaFoldDB" id="A0A173U7G3"/>
<evidence type="ECO:0000313" key="1">
    <source>
        <dbReference type="EMBL" id="CUN10227.1"/>
    </source>
</evidence>
<dbReference type="EMBL" id="CYXM01000008">
    <property type="protein sequence ID" value="CUN10227.1"/>
    <property type="molecule type" value="Genomic_DNA"/>
</dbReference>
<name>A0A173U7G3_9FIRM</name>
<protein>
    <recommendedName>
        <fullName evidence="3">Transposase</fullName>
    </recommendedName>
</protein>